<dbReference type="InterPro" id="IPR020936">
    <property type="entry name" value="TrhO"/>
</dbReference>
<name>A0A1E7F369_9STRA</name>
<dbReference type="Gene3D" id="3.30.70.100">
    <property type="match status" value="1"/>
</dbReference>
<dbReference type="PROSITE" id="PS50206">
    <property type="entry name" value="RHODANESE_3"/>
    <property type="match status" value="1"/>
</dbReference>
<dbReference type="InterPro" id="IPR036873">
    <property type="entry name" value="Rhodanese-like_dom_sf"/>
</dbReference>
<dbReference type="PANTHER" id="PTHR43268:SF7">
    <property type="entry name" value="RHODANESE DOMAIN-CONTAINING PROTEIN"/>
    <property type="match status" value="1"/>
</dbReference>
<dbReference type="KEGG" id="fcy:FRACYDRAFT_148425"/>
<protein>
    <recommendedName>
        <fullName evidence="1">Rhodanese domain-containing protein</fullName>
    </recommendedName>
</protein>
<dbReference type="SUPFAM" id="SSF52821">
    <property type="entry name" value="Rhodanese/Cell cycle control phosphatase"/>
    <property type="match status" value="1"/>
</dbReference>
<proteinExistence type="predicted"/>
<dbReference type="Pfam" id="PF17773">
    <property type="entry name" value="UPF0176_N"/>
    <property type="match status" value="1"/>
</dbReference>
<dbReference type="AlphaFoldDB" id="A0A1E7F369"/>
<dbReference type="InterPro" id="IPR001763">
    <property type="entry name" value="Rhodanese-like_dom"/>
</dbReference>
<evidence type="ECO:0000313" key="2">
    <source>
        <dbReference type="EMBL" id="OEU12620.1"/>
    </source>
</evidence>
<gene>
    <name evidence="2" type="ORF">FRACYDRAFT_148425</name>
</gene>
<reference evidence="2 3" key="1">
    <citation type="submission" date="2016-09" db="EMBL/GenBank/DDBJ databases">
        <title>Extensive genetic diversity and differential bi-allelic expression allows diatom success in the polar Southern Ocean.</title>
        <authorList>
            <consortium name="DOE Joint Genome Institute"/>
            <person name="Mock T."/>
            <person name="Otillar R.P."/>
            <person name="Strauss J."/>
            <person name="Dupont C."/>
            <person name="Frickenhaus S."/>
            <person name="Maumus F."/>
            <person name="Mcmullan M."/>
            <person name="Sanges R."/>
            <person name="Schmutz J."/>
            <person name="Toseland A."/>
            <person name="Valas R."/>
            <person name="Veluchamy A."/>
            <person name="Ward B.J."/>
            <person name="Allen A."/>
            <person name="Barry K."/>
            <person name="Falciatore A."/>
            <person name="Ferrante M."/>
            <person name="Fortunato A.E."/>
            <person name="Gloeckner G."/>
            <person name="Gruber A."/>
            <person name="Hipkin R."/>
            <person name="Janech M."/>
            <person name="Kroth P."/>
            <person name="Leese F."/>
            <person name="Lindquist E."/>
            <person name="Lyon B.R."/>
            <person name="Martin J."/>
            <person name="Mayer C."/>
            <person name="Parker M."/>
            <person name="Quesneville H."/>
            <person name="Raymond J."/>
            <person name="Uhlig C."/>
            <person name="Valentin K.U."/>
            <person name="Worden A.Z."/>
            <person name="Armbrust E.V."/>
            <person name="Bowler C."/>
            <person name="Green B."/>
            <person name="Moulton V."/>
            <person name="Van Oosterhout C."/>
            <person name="Grigoriev I."/>
        </authorList>
    </citation>
    <scope>NUCLEOTIDE SEQUENCE [LARGE SCALE GENOMIC DNA]</scope>
    <source>
        <strain evidence="2 3">CCMP1102</strain>
    </source>
</reference>
<feature type="non-terminal residue" evidence="2">
    <location>
        <position position="375"/>
    </location>
</feature>
<accession>A0A1E7F369</accession>
<dbReference type="Pfam" id="PF12368">
    <property type="entry name" value="Rhodanese_C"/>
    <property type="match status" value="1"/>
</dbReference>
<sequence>HDDYRIALYYAYIELTPSEIQSHMNIQKQICDELNLKGRIRISKEGVNGVLSGELISLQKYEELISKNIQQIIVINNNSNNKSTIIALDVKYCQLRKELPIQDQLFDRLLIKETKTVISLFDQSFEKKKESKKDRYRHEKKSIEIKSSPPYLDLQSLHNAVMEESLKPARHLSANEWNKKLDEAGLSSSSNSNSSSALLLDVRNVYEMRVGHFVHPTTPTLLTNTRKYSDLPQLIASNKEIKEREQIFMYCTGGVRCERVSMLVRELYPDKQIYQLRGGIQKYIQTFKNENNSTTSTNSYFAGKNFVFDPRRTDPIHFGETIGRCLVCDLPHDDYDNGHAPSENKEARCNKCRMLVLICNDCRPKYRCHNEKEKE</sequence>
<dbReference type="PANTHER" id="PTHR43268">
    <property type="entry name" value="THIOSULFATE SULFURTRANSFERASE/RHODANESE-LIKE DOMAIN-CONTAINING PROTEIN 2"/>
    <property type="match status" value="1"/>
</dbReference>
<organism evidence="2 3">
    <name type="scientific">Fragilariopsis cylindrus CCMP1102</name>
    <dbReference type="NCBI Taxonomy" id="635003"/>
    <lineage>
        <taxon>Eukaryota</taxon>
        <taxon>Sar</taxon>
        <taxon>Stramenopiles</taxon>
        <taxon>Ochrophyta</taxon>
        <taxon>Bacillariophyta</taxon>
        <taxon>Bacillariophyceae</taxon>
        <taxon>Bacillariophycidae</taxon>
        <taxon>Bacillariales</taxon>
        <taxon>Bacillariaceae</taxon>
        <taxon>Fragilariopsis</taxon>
    </lineage>
</organism>
<feature type="domain" description="Rhodanese" evidence="1">
    <location>
        <begin position="193"/>
        <end position="292"/>
    </location>
</feature>
<dbReference type="Gene3D" id="3.40.250.10">
    <property type="entry name" value="Rhodanese-like domain"/>
    <property type="match status" value="1"/>
</dbReference>
<dbReference type="EMBL" id="KV784364">
    <property type="protein sequence ID" value="OEU12620.1"/>
    <property type="molecule type" value="Genomic_DNA"/>
</dbReference>
<evidence type="ECO:0000313" key="3">
    <source>
        <dbReference type="Proteomes" id="UP000095751"/>
    </source>
</evidence>
<keyword evidence="3" id="KW-1185">Reference proteome</keyword>
<feature type="non-terminal residue" evidence="2">
    <location>
        <position position="1"/>
    </location>
</feature>
<dbReference type="OrthoDB" id="25002at2759"/>
<evidence type="ECO:0000259" key="1">
    <source>
        <dbReference type="PROSITE" id="PS50206"/>
    </source>
</evidence>
<dbReference type="Proteomes" id="UP000095751">
    <property type="component" value="Unassembled WGS sequence"/>
</dbReference>
<dbReference type="InterPro" id="IPR040503">
    <property type="entry name" value="TRHO_N"/>
</dbReference>
<dbReference type="InParanoid" id="A0A1E7F369"/>
<dbReference type="InterPro" id="IPR022111">
    <property type="entry name" value="Rhodanese_C"/>
</dbReference>
<dbReference type="SMART" id="SM00450">
    <property type="entry name" value="RHOD"/>
    <property type="match status" value="1"/>
</dbReference>